<dbReference type="GO" id="GO:0000724">
    <property type="term" value="P:double-strand break repair via homologous recombination"/>
    <property type="evidence" value="ECO:0007669"/>
    <property type="project" value="TreeGrafter"/>
</dbReference>
<keyword evidence="3" id="KW-0175">Coiled coil</keyword>
<comment type="caution">
    <text evidence="5">The sequence shown here is derived from an EMBL/GenBank/DDBJ whole genome shotgun (WGS) entry which is preliminary data.</text>
</comment>
<accession>A0A164FP96</accession>
<dbReference type="Gene3D" id="3.40.50.300">
    <property type="entry name" value="P-loop containing nucleotide triphosphate hydrolases"/>
    <property type="match status" value="1"/>
</dbReference>
<dbReference type="AlphaFoldDB" id="A0A164FP96"/>
<evidence type="ECO:0000259" key="4">
    <source>
        <dbReference type="Pfam" id="PF13476"/>
    </source>
</evidence>
<protein>
    <recommendedName>
        <fullName evidence="2">Structural maintenance of chromosomes protein 5</fullName>
    </recommendedName>
</protein>
<dbReference type="GO" id="GO:0005634">
    <property type="term" value="C:nucleus"/>
    <property type="evidence" value="ECO:0007669"/>
    <property type="project" value="TreeGrafter"/>
</dbReference>
<dbReference type="Pfam" id="PF13476">
    <property type="entry name" value="AAA_23"/>
    <property type="match status" value="1"/>
</dbReference>
<dbReference type="PANTHER" id="PTHR45916">
    <property type="entry name" value="STRUCTURAL MAINTENANCE OF CHROMOSOMES PROTEIN 5"/>
    <property type="match status" value="1"/>
</dbReference>
<dbReference type="PANTHER" id="PTHR45916:SF1">
    <property type="entry name" value="STRUCTURAL MAINTENANCE OF CHROMOSOMES PROTEIN 5"/>
    <property type="match status" value="1"/>
</dbReference>
<sequence>TNLLIIYLYEHIYPCIHWLTLPTYAYKVSRWLPSWFSFGHHGYTKAPLVKSWESQIIVRIHLKDFMTYNEVEFIPVPNLNLILGPNGTGKSTIVSAICLGMAGKPSTIARASNIEQIIHKLHIQVDNHCQFLPQEQVQNFSRMKDKQLLIGTMKVVGTFFCLF</sequence>
<evidence type="ECO:0000313" key="6">
    <source>
        <dbReference type="Proteomes" id="UP000076858"/>
    </source>
</evidence>
<evidence type="ECO:0000256" key="1">
    <source>
        <dbReference type="ARBA" id="ARBA00010171"/>
    </source>
</evidence>
<reference evidence="5 6" key="1">
    <citation type="submission" date="2016-03" db="EMBL/GenBank/DDBJ databases">
        <title>EvidentialGene: Evidence-directed Construction of Genes on Genomes.</title>
        <authorList>
            <person name="Gilbert D.G."/>
            <person name="Choi J.-H."/>
            <person name="Mockaitis K."/>
            <person name="Colbourne J."/>
            <person name="Pfrender M."/>
        </authorList>
    </citation>
    <scope>NUCLEOTIDE SEQUENCE [LARGE SCALE GENOMIC DNA]</scope>
    <source>
        <strain evidence="5 6">Xinb3</strain>
        <tissue evidence="5">Complete organism</tissue>
    </source>
</reference>
<name>A0A164FP96_9CRUS</name>
<feature type="domain" description="Rad50/SbcC-type AAA" evidence="4">
    <location>
        <begin position="59"/>
        <end position="124"/>
    </location>
</feature>
<dbReference type="STRING" id="35525.A0A164FP96"/>
<feature type="non-terminal residue" evidence="5">
    <location>
        <position position="1"/>
    </location>
</feature>
<dbReference type="SUPFAM" id="SSF52540">
    <property type="entry name" value="P-loop containing nucleoside triphosphate hydrolases"/>
    <property type="match status" value="1"/>
</dbReference>
<dbReference type="InterPro" id="IPR038729">
    <property type="entry name" value="Rad50/SbcC_AAA"/>
</dbReference>
<evidence type="ECO:0000256" key="3">
    <source>
        <dbReference type="ARBA" id="ARBA00023054"/>
    </source>
</evidence>
<comment type="similarity">
    <text evidence="1">Belongs to the SMC family. SMC5 subfamily.</text>
</comment>
<evidence type="ECO:0000256" key="2">
    <source>
        <dbReference type="ARBA" id="ARBA00018687"/>
    </source>
</evidence>
<dbReference type="GO" id="GO:0003697">
    <property type="term" value="F:single-stranded DNA binding"/>
    <property type="evidence" value="ECO:0007669"/>
    <property type="project" value="TreeGrafter"/>
</dbReference>
<dbReference type="InterPro" id="IPR027417">
    <property type="entry name" value="P-loop_NTPase"/>
</dbReference>
<organism evidence="5 6">
    <name type="scientific">Daphnia magna</name>
    <dbReference type="NCBI Taxonomy" id="35525"/>
    <lineage>
        <taxon>Eukaryota</taxon>
        <taxon>Metazoa</taxon>
        <taxon>Ecdysozoa</taxon>
        <taxon>Arthropoda</taxon>
        <taxon>Crustacea</taxon>
        <taxon>Branchiopoda</taxon>
        <taxon>Diplostraca</taxon>
        <taxon>Cladocera</taxon>
        <taxon>Anomopoda</taxon>
        <taxon>Daphniidae</taxon>
        <taxon>Daphnia</taxon>
    </lineage>
</organism>
<dbReference type="Proteomes" id="UP000076858">
    <property type="component" value="Unassembled WGS sequence"/>
</dbReference>
<proteinExistence type="inferred from homology"/>
<dbReference type="GO" id="GO:0016887">
    <property type="term" value="F:ATP hydrolysis activity"/>
    <property type="evidence" value="ECO:0007669"/>
    <property type="project" value="InterPro"/>
</dbReference>
<gene>
    <name evidence="5" type="ORF">APZ42_006807</name>
</gene>
<dbReference type="EMBL" id="LRGB01018962">
    <property type="protein sequence ID" value="KZR98001.1"/>
    <property type="molecule type" value="Genomic_DNA"/>
</dbReference>
<keyword evidence="6" id="KW-1185">Reference proteome</keyword>
<dbReference type="OrthoDB" id="10254973at2759"/>
<evidence type="ECO:0000313" key="5">
    <source>
        <dbReference type="EMBL" id="KZR98001.1"/>
    </source>
</evidence>
<dbReference type="GO" id="GO:0030915">
    <property type="term" value="C:Smc5-Smc6 complex"/>
    <property type="evidence" value="ECO:0007669"/>
    <property type="project" value="TreeGrafter"/>
</dbReference>